<proteinExistence type="predicted"/>
<protein>
    <submittedName>
        <fullName evidence="1">GDT1-like protein 1, chloroplastic</fullName>
    </submittedName>
</protein>
<reference evidence="1 2" key="1">
    <citation type="journal article" date="2019" name="Plant Biotechnol. J.">
        <title>The red bayberry genome and genetic basis of sex determination.</title>
        <authorList>
            <person name="Jia H.M."/>
            <person name="Jia H.J."/>
            <person name="Cai Q.L."/>
            <person name="Wang Y."/>
            <person name="Zhao H.B."/>
            <person name="Yang W.F."/>
            <person name="Wang G.Y."/>
            <person name="Li Y.H."/>
            <person name="Zhan D.L."/>
            <person name="Shen Y.T."/>
            <person name="Niu Q.F."/>
            <person name="Chang L."/>
            <person name="Qiu J."/>
            <person name="Zhao L."/>
            <person name="Xie H.B."/>
            <person name="Fu W.Y."/>
            <person name="Jin J."/>
            <person name="Li X.W."/>
            <person name="Jiao Y."/>
            <person name="Zhou C.C."/>
            <person name="Tu T."/>
            <person name="Chai C.Y."/>
            <person name="Gao J.L."/>
            <person name="Fan L.J."/>
            <person name="van de Weg E."/>
            <person name="Wang J.Y."/>
            <person name="Gao Z.S."/>
        </authorList>
    </citation>
    <scope>NUCLEOTIDE SEQUENCE [LARGE SCALE GENOMIC DNA]</scope>
    <source>
        <tissue evidence="1">Leaves</tissue>
    </source>
</reference>
<comment type="caution">
    <text evidence="1">The sequence shown here is derived from an EMBL/GenBank/DDBJ whole genome shotgun (WGS) entry which is preliminary data.</text>
</comment>
<keyword evidence="2" id="KW-1185">Reference proteome</keyword>
<dbReference type="EMBL" id="RXIC02000020">
    <property type="protein sequence ID" value="KAB1222627.1"/>
    <property type="molecule type" value="Genomic_DNA"/>
</dbReference>
<sequence length="153" mass="16833">MIVLEKYCLSTVESEILNSSDAVLVLSIDHKFGETDLPIDDIATVFLLVYFGVSTLLDATLSDSPKAKDEQKETELAVSKFSGNGAGIVSAGNTIISTFFLVVVSKWGDKSFFSTIAKRNFTIYSVVVAEQNELWTKGIAEKIKETEEEKPRN</sequence>
<name>A0A6A1WFH8_9ROSI</name>
<evidence type="ECO:0000313" key="2">
    <source>
        <dbReference type="Proteomes" id="UP000516437"/>
    </source>
</evidence>
<accession>A0A6A1WFH8</accession>
<organism evidence="1 2">
    <name type="scientific">Morella rubra</name>
    <name type="common">Chinese bayberry</name>
    <dbReference type="NCBI Taxonomy" id="262757"/>
    <lineage>
        <taxon>Eukaryota</taxon>
        <taxon>Viridiplantae</taxon>
        <taxon>Streptophyta</taxon>
        <taxon>Embryophyta</taxon>
        <taxon>Tracheophyta</taxon>
        <taxon>Spermatophyta</taxon>
        <taxon>Magnoliopsida</taxon>
        <taxon>eudicotyledons</taxon>
        <taxon>Gunneridae</taxon>
        <taxon>Pentapetalae</taxon>
        <taxon>rosids</taxon>
        <taxon>fabids</taxon>
        <taxon>Fagales</taxon>
        <taxon>Myricaceae</taxon>
        <taxon>Morella</taxon>
    </lineage>
</organism>
<evidence type="ECO:0000313" key="1">
    <source>
        <dbReference type="EMBL" id="KAB1222627.1"/>
    </source>
</evidence>
<dbReference type="AlphaFoldDB" id="A0A6A1WFH8"/>
<dbReference type="Proteomes" id="UP000516437">
    <property type="component" value="Chromosome 2"/>
</dbReference>
<dbReference type="OrthoDB" id="1734573at2759"/>
<gene>
    <name evidence="1" type="ORF">CJ030_MR2G003648</name>
</gene>